<dbReference type="Proteomes" id="UP000249341">
    <property type="component" value="Unassembled WGS sequence"/>
</dbReference>
<reference evidence="1 2" key="1">
    <citation type="submission" date="2018-06" db="EMBL/GenBank/DDBJ databases">
        <title>Genomic Encyclopedia of Type Strains, Phase III (KMG-III): the genomes of soil and plant-associated and newly described type strains.</title>
        <authorList>
            <person name="Whitman W."/>
        </authorList>
    </citation>
    <scope>NUCLEOTIDE SEQUENCE [LARGE SCALE GENOMIC DNA]</scope>
    <source>
        <strain evidence="1 2">CGMCC 4.7090</strain>
    </source>
</reference>
<comment type="caution">
    <text evidence="1">The sequence shown here is derived from an EMBL/GenBank/DDBJ whole genome shotgun (WGS) entry which is preliminary data.</text>
</comment>
<sequence length="190" mass="19847">MINGGLLEVLGGVPGLFPRAEQRVPPIVTWDDGPCGSTAAAALAAAGWRVTEPFWGGALVDLRHQERGTPAGLPHQQRSALVNLPDYEPCVFQRVLRPETAALLYLHAGEYDSPAGDARVARRVFGTDLPPGGYLPSTGLDRLAVHLLTGEVGAGCDFSGENVFATMGAAVRSTFGGRAGLFTIARGAAI</sequence>
<gene>
    <name evidence="1" type="ORF">B0I29_118191</name>
</gene>
<organism evidence="1 2">
    <name type="scientific">Actinoplanes lutulentus</name>
    <dbReference type="NCBI Taxonomy" id="1287878"/>
    <lineage>
        <taxon>Bacteria</taxon>
        <taxon>Bacillati</taxon>
        <taxon>Actinomycetota</taxon>
        <taxon>Actinomycetes</taxon>
        <taxon>Micromonosporales</taxon>
        <taxon>Micromonosporaceae</taxon>
        <taxon>Actinoplanes</taxon>
    </lineage>
</organism>
<proteinExistence type="predicted"/>
<dbReference type="AlphaFoldDB" id="A0A327Z2S9"/>
<accession>A0A327Z2S9</accession>
<name>A0A327Z2S9_9ACTN</name>
<evidence type="ECO:0000313" key="1">
    <source>
        <dbReference type="EMBL" id="RAK29399.1"/>
    </source>
</evidence>
<evidence type="ECO:0000313" key="2">
    <source>
        <dbReference type="Proteomes" id="UP000249341"/>
    </source>
</evidence>
<dbReference type="EMBL" id="QLMJ01000018">
    <property type="protein sequence ID" value="RAK29399.1"/>
    <property type="molecule type" value="Genomic_DNA"/>
</dbReference>
<dbReference type="OrthoDB" id="3293153at2"/>
<protein>
    <submittedName>
        <fullName evidence="1">Uncharacterized protein</fullName>
    </submittedName>
</protein>
<keyword evidence="2" id="KW-1185">Reference proteome</keyword>
<dbReference type="RefSeq" id="WP_111653079.1">
    <property type="nucleotide sequence ID" value="NZ_JACHWI010000003.1"/>
</dbReference>